<name>A0A7S2UYM3_9STRA</name>
<keyword evidence="2" id="KW-0732">Signal</keyword>
<sequence>MKRCRIGVAFLFYFVLLLNVVVARDIIRPFVTGDIWRGYLSSCMVPPRGPTERAVVHVVDFQVVDVHRNGSTKFLFTEHTMKHQYYMEATYDSSNYHVLLEFKGEWVHKDEDFWSPCNAEGYISLDLTTITGVVDCPGWPKDGCMNGAGEFILRHDRTQFTVSGAGAPEVNGVYYNILPGETVVQAETYHGTPLFHQVRCERQGPTCGQYVMLQEVIKGHRFWWIKRTNGTEEENPLYSAWSEEVTPPMNGWRARDAKNLPVPIVTPLVSSMYELETTYTDEAGFDLSDQQKFLYFGIFSVLIVGWGVVYMCRRKLMKFFLPF</sequence>
<accession>A0A7S2UYM3</accession>
<feature type="signal peptide" evidence="2">
    <location>
        <begin position="1"/>
        <end position="23"/>
    </location>
</feature>
<evidence type="ECO:0000256" key="1">
    <source>
        <dbReference type="SAM" id="Phobius"/>
    </source>
</evidence>
<dbReference type="AlphaFoldDB" id="A0A7S2UYM3"/>
<feature type="chain" id="PRO_5030600073" evidence="2">
    <location>
        <begin position="24"/>
        <end position="323"/>
    </location>
</feature>
<keyword evidence="1" id="KW-1133">Transmembrane helix</keyword>
<organism evidence="3">
    <name type="scientific">Fibrocapsa japonica</name>
    <dbReference type="NCBI Taxonomy" id="94617"/>
    <lineage>
        <taxon>Eukaryota</taxon>
        <taxon>Sar</taxon>
        <taxon>Stramenopiles</taxon>
        <taxon>Ochrophyta</taxon>
        <taxon>Raphidophyceae</taxon>
        <taxon>Chattonellales</taxon>
        <taxon>Chattonellaceae</taxon>
        <taxon>Fibrocapsa</taxon>
    </lineage>
</organism>
<gene>
    <name evidence="3" type="ORF">FJAP1339_LOCUS5762</name>
</gene>
<evidence type="ECO:0000313" key="3">
    <source>
        <dbReference type="EMBL" id="CAD9863241.1"/>
    </source>
</evidence>
<evidence type="ECO:0000256" key="2">
    <source>
        <dbReference type="SAM" id="SignalP"/>
    </source>
</evidence>
<keyword evidence="1" id="KW-0812">Transmembrane</keyword>
<proteinExistence type="predicted"/>
<dbReference type="EMBL" id="HBHR01011912">
    <property type="protein sequence ID" value="CAD9863241.1"/>
    <property type="molecule type" value="Transcribed_RNA"/>
</dbReference>
<keyword evidence="1" id="KW-0472">Membrane</keyword>
<protein>
    <submittedName>
        <fullName evidence="3">Uncharacterized protein</fullName>
    </submittedName>
</protein>
<reference evidence="3" key="1">
    <citation type="submission" date="2021-01" db="EMBL/GenBank/DDBJ databases">
        <authorList>
            <person name="Corre E."/>
            <person name="Pelletier E."/>
            <person name="Niang G."/>
            <person name="Scheremetjew M."/>
            <person name="Finn R."/>
            <person name="Kale V."/>
            <person name="Holt S."/>
            <person name="Cochrane G."/>
            <person name="Meng A."/>
            <person name="Brown T."/>
            <person name="Cohen L."/>
        </authorList>
    </citation>
    <scope>NUCLEOTIDE SEQUENCE</scope>
    <source>
        <strain evidence="3">CCMP1661</strain>
    </source>
</reference>
<feature type="transmembrane region" description="Helical" evidence="1">
    <location>
        <begin position="293"/>
        <end position="312"/>
    </location>
</feature>